<dbReference type="AlphaFoldDB" id="A0AAW2A6J2"/>
<name>A0AAW2A6J2_CULAL</name>
<sequence>AMSDQGLIRSHRAFRLAARLCLRRAAANSSAAEWIDLCPVELGRDCTGERMYSGVKVVAAISEPPSQIRSVCLTTY</sequence>
<dbReference type="Proteomes" id="UP001479290">
    <property type="component" value="Unassembled WGS sequence"/>
</dbReference>
<feature type="non-terminal residue" evidence="1">
    <location>
        <position position="1"/>
    </location>
</feature>
<keyword evidence="2" id="KW-1185">Reference proteome</keyword>
<dbReference type="EMBL" id="JAWDJR010000010">
    <property type="protein sequence ID" value="KAK9968366.1"/>
    <property type="molecule type" value="Genomic_DNA"/>
</dbReference>
<organism evidence="1 2">
    <name type="scientific">Culter alburnus</name>
    <name type="common">Topmouth culter</name>
    <dbReference type="NCBI Taxonomy" id="194366"/>
    <lineage>
        <taxon>Eukaryota</taxon>
        <taxon>Metazoa</taxon>
        <taxon>Chordata</taxon>
        <taxon>Craniata</taxon>
        <taxon>Vertebrata</taxon>
        <taxon>Euteleostomi</taxon>
        <taxon>Actinopterygii</taxon>
        <taxon>Neopterygii</taxon>
        <taxon>Teleostei</taxon>
        <taxon>Ostariophysi</taxon>
        <taxon>Cypriniformes</taxon>
        <taxon>Xenocyprididae</taxon>
        <taxon>Xenocypridinae</taxon>
        <taxon>Culter</taxon>
    </lineage>
</organism>
<accession>A0AAW2A6J2</accession>
<evidence type="ECO:0000313" key="2">
    <source>
        <dbReference type="Proteomes" id="UP001479290"/>
    </source>
</evidence>
<comment type="caution">
    <text evidence="1">The sequence shown here is derived from an EMBL/GenBank/DDBJ whole genome shotgun (WGS) entry which is preliminary data.</text>
</comment>
<reference evidence="1 2" key="1">
    <citation type="submission" date="2024-05" db="EMBL/GenBank/DDBJ databases">
        <title>A high-quality chromosomal-level genome assembly of Topmouth culter (Culter alburnus).</title>
        <authorList>
            <person name="Zhao H."/>
        </authorList>
    </citation>
    <scope>NUCLEOTIDE SEQUENCE [LARGE SCALE GENOMIC DNA]</scope>
    <source>
        <strain evidence="1">CATC2023</strain>
        <tissue evidence="1">Muscle</tissue>
    </source>
</reference>
<evidence type="ECO:0000313" key="1">
    <source>
        <dbReference type="EMBL" id="KAK9968366.1"/>
    </source>
</evidence>
<proteinExistence type="predicted"/>
<gene>
    <name evidence="1" type="ORF">ABG768_002695</name>
</gene>
<protein>
    <submittedName>
        <fullName evidence="1">Uncharacterized protein</fullName>
    </submittedName>
</protein>